<dbReference type="PANTHER" id="PTHR14226">
    <property type="entry name" value="NEUROPATHY TARGET ESTERASE/SWISS CHEESE D.MELANOGASTER"/>
    <property type="match status" value="1"/>
</dbReference>
<dbReference type="Gene3D" id="3.40.1090.10">
    <property type="entry name" value="Cytosolic phospholipase A2 catalytic domain"/>
    <property type="match status" value="2"/>
</dbReference>
<keyword evidence="3 4" id="KW-0443">Lipid metabolism</keyword>
<proteinExistence type="predicted"/>
<dbReference type="GO" id="GO:0016042">
    <property type="term" value="P:lipid catabolic process"/>
    <property type="evidence" value="ECO:0007669"/>
    <property type="project" value="UniProtKB-UniRule"/>
</dbReference>
<dbReference type="RefSeq" id="WP_176976522.1">
    <property type="nucleotide sequence ID" value="NZ_JABZEO010000006.1"/>
</dbReference>
<keyword evidence="7" id="KW-1185">Reference proteome</keyword>
<dbReference type="GO" id="GO:0016787">
    <property type="term" value="F:hydrolase activity"/>
    <property type="evidence" value="ECO:0007669"/>
    <property type="project" value="UniProtKB-UniRule"/>
</dbReference>
<dbReference type="EMBL" id="JABZEO010000006">
    <property type="protein sequence ID" value="NVZ09772.1"/>
    <property type="molecule type" value="Genomic_DNA"/>
</dbReference>
<protein>
    <submittedName>
        <fullName evidence="6">Patatin-like phospholipase family protein</fullName>
    </submittedName>
</protein>
<dbReference type="InterPro" id="IPR002641">
    <property type="entry name" value="PNPLA_dom"/>
</dbReference>
<comment type="caution">
    <text evidence="6">The sequence shown here is derived from an EMBL/GenBank/DDBJ whole genome shotgun (WGS) entry which is preliminary data.</text>
</comment>
<organism evidence="6 7">
    <name type="scientific">Allochromatium humboldtianum</name>
    <dbReference type="NCBI Taxonomy" id="504901"/>
    <lineage>
        <taxon>Bacteria</taxon>
        <taxon>Pseudomonadati</taxon>
        <taxon>Pseudomonadota</taxon>
        <taxon>Gammaproteobacteria</taxon>
        <taxon>Chromatiales</taxon>
        <taxon>Chromatiaceae</taxon>
        <taxon>Allochromatium</taxon>
    </lineage>
</organism>
<dbReference type="InterPro" id="IPR050301">
    <property type="entry name" value="NTE"/>
</dbReference>
<evidence type="ECO:0000313" key="7">
    <source>
        <dbReference type="Proteomes" id="UP000592294"/>
    </source>
</evidence>
<evidence type="ECO:0000256" key="4">
    <source>
        <dbReference type="PROSITE-ProRule" id="PRU01161"/>
    </source>
</evidence>
<keyword evidence="1 4" id="KW-0378">Hydrolase</keyword>
<comment type="caution">
    <text evidence="4">Lacks conserved residue(s) required for the propagation of feature annotation.</text>
</comment>
<evidence type="ECO:0000256" key="1">
    <source>
        <dbReference type="ARBA" id="ARBA00022801"/>
    </source>
</evidence>
<dbReference type="InterPro" id="IPR016035">
    <property type="entry name" value="Acyl_Trfase/lysoPLipase"/>
</dbReference>
<evidence type="ECO:0000259" key="5">
    <source>
        <dbReference type="PROSITE" id="PS51635"/>
    </source>
</evidence>
<evidence type="ECO:0000256" key="3">
    <source>
        <dbReference type="ARBA" id="ARBA00023098"/>
    </source>
</evidence>
<gene>
    <name evidence="6" type="ORF">HW932_10915</name>
</gene>
<sequence>MSAKKESTEIKIGLALSGGGVRAAAFHAGVLRYLAEKEQLEMISHVSSVSGGSLFIGLVFNNAQYKWPSSSEYLSAVFPQIRELLTSKSLQRSAIFNLLLNPLNWMFIFSRANVIAQTIKSLWGINVLLGQVTPNILWSINGTAAETGRRFRFKNGRMGDYEIGYADATKFPLASAMAVSAAFPGGIGPLVISANEFQWFKKPQWDAHDEKVIKKLPFNKLHLYDGGLYDNLGIEPIFDMGTQQFKDSEHGKVNYFVVSDAGAALSRSSLPHMLNPLRFKRIADIAFDQTRSLRVRSFVNFLQKNPSSGAYLQIGSFPIKTIKRLMRGREKVAEQLLNMKWLQENEIEAAANYPTTLCQMTTSDFDLLAKHGWETARWNDLLLGQGYINQSET</sequence>
<feature type="active site" description="Nucleophile" evidence="4">
    <location>
        <position position="50"/>
    </location>
</feature>
<dbReference type="PROSITE" id="PS51635">
    <property type="entry name" value="PNPLA"/>
    <property type="match status" value="1"/>
</dbReference>
<feature type="active site" description="Proton acceptor" evidence="4">
    <location>
        <position position="225"/>
    </location>
</feature>
<evidence type="ECO:0000256" key="2">
    <source>
        <dbReference type="ARBA" id="ARBA00022963"/>
    </source>
</evidence>
<dbReference type="Pfam" id="PF01734">
    <property type="entry name" value="Patatin"/>
    <property type="match status" value="1"/>
</dbReference>
<name>A0A850RF11_9GAMM</name>
<dbReference type="AlphaFoldDB" id="A0A850RF11"/>
<dbReference type="Proteomes" id="UP000592294">
    <property type="component" value="Unassembled WGS sequence"/>
</dbReference>
<accession>A0A850RF11</accession>
<reference evidence="6 7" key="1">
    <citation type="submission" date="2020-06" db="EMBL/GenBank/DDBJ databases">
        <title>Whole-genome sequence of Allochromatium humboldtianum DSM 21881, type strain.</title>
        <authorList>
            <person name="Kyndt J.A."/>
            <person name="Meyer T.E."/>
        </authorList>
    </citation>
    <scope>NUCLEOTIDE SEQUENCE [LARGE SCALE GENOMIC DNA]</scope>
    <source>
        <strain evidence="6 7">DSM 21881</strain>
    </source>
</reference>
<keyword evidence="2 4" id="KW-0442">Lipid degradation</keyword>
<dbReference type="SUPFAM" id="SSF52151">
    <property type="entry name" value="FabD/lysophospholipase-like"/>
    <property type="match status" value="1"/>
</dbReference>
<dbReference type="PANTHER" id="PTHR14226:SF78">
    <property type="entry name" value="SLR0060 PROTEIN"/>
    <property type="match status" value="1"/>
</dbReference>
<feature type="domain" description="PNPLA" evidence="5">
    <location>
        <begin position="15"/>
        <end position="238"/>
    </location>
</feature>
<feature type="short sequence motif" description="DGA/G" evidence="4">
    <location>
        <begin position="225"/>
        <end position="227"/>
    </location>
</feature>
<evidence type="ECO:0000313" key="6">
    <source>
        <dbReference type="EMBL" id="NVZ09772.1"/>
    </source>
</evidence>